<feature type="transmembrane region" description="Helical" evidence="5">
    <location>
        <begin position="49"/>
        <end position="70"/>
    </location>
</feature>
<evidence type="ECO:0000256" key="1">
    <source>
        <dbReference type="ARBA" id="ARBA00004141"/>
    </source>
</evidence>
<dbReference type="EMBL" id="OC888769">
    <property type="protein sequence ID" value="CAD7645458.1"/>
    <property type="molecule type" value="Genomic_DNA"/>
</dbReference>
<evidence type="ECO:0000256" key="5">
    <source>
        <dbReference type="SAM" id="Phobius"/>
    </source>
</evidence>
<evidence type="ECO:0000313" key="7">
    <source>
        <dbReference type="EMBL" id="CAD7645458.1"/>
    </source>
</evidence>
<feature type="transmembrane region" description="Helical" evidence="5">
    <location>
        <begin position="125"/>
        <end position="144"/>
    </location>
</feature>
<feature type="domain" description="Sugar phosphate transporter" evidence="6">
    <location>
        <begin position="1"/>
        <end position="148"/>
    </location>
</feature>
<keyword evidence="2 5" id="KW-0812">Transmembrane</keyword>
<keyword evidence="3 5" id="KW-1133">Transmembrane helix</keyword>
<keyword evidence="8" id="KW-1185">Reference proteome</keyword>
<feature type="non-terminal residue" evidence="7">
    <location>
        <position position="1"/>
    </location>
</feature>
<reference evidence="7" key="1">
    <citation type="submission" date="2020-11" db="EMBL/GenBank/DDBJ databases">
        <authorList>
            <person name="Tran Van P."/>
        </authorList>
    </citation>
    <scope>NUCLEOTIDE SEQUENCE</scope>
</reference>
<feature type="transmembrane region" description="Helical" evidence="5">
    <location>
        <begin position="6"/>
        <end position="29"/>
    </location>
</feature>
<evidence type="ECO:0000256" key="3">
    <source>
        <dbReference type="ARBA" id="ARBA00022989"/>
    </source>
</evidence>
<evidence type="ECO:0000259" key="6">
    <source>
        <dbReference type="Pfam" id="PF03151"/>
    </source>
</evidence>
<keyword evidence="4 5" id="KW-0472">Membrane</keyword>
<evidence type="ECO:0000256" key="2">
    <source>
        <dbReference type="ARBA" id="ARBA00022692"/>
    </source>
</evidence>
<dbReference type="SUPFAM" id="SSF103481">
    <property type="entry name" value="Multidrug resistance efflux transporter EmrE"/>
    <property type="match status" value="1"/>
</dbReference>
<protein>
    <recommendedName>
        <fullName evidence="6">Sugar phosphate transporter domain-containing protein</fullName>
    </recommendedName>
</protein>
<proteinExistence type="predicted"/>
<dbReference type="EMBL" id="CAJPIZ010034194">
    <property type="protein sequence ID" value="CAG2120571.1"/>
    <property type="molecule type" value="Genomic_DNA"/>
</dbReference>
<dbReference type="InterPro" id="IPR037185">
    <property type="entry name" value="EmrE-like"/>
</dbReference>
<dbReference type="PANTHER" id="PTHR11132">
    <property type="entry name" value="SOLUTE CARRIER FAMILY 35"/>
    <property type="match status" value="1"/>
</dbReference>
<dbReference type="InterPro" id="IPR004853">
    <property type="entry name" value="Sugar_P_trans_dom"/>
</dbReference>
<evidence type="ECO:0000313" key="8">
    <source>
        <dbReference type="Proteomes" id="UP000759131"/>
    </source>
</evidence>
<dbReference type="AlphaFoldDB" id="A0A7R9LPH1"/>
<evidence type="ECO:0000256" key="4">
    <source>
        <dbReference type="ARBA" id="ARBA00023136"/>
    </source>
</evidence>
<sequence>LQSFPYPITVTIVDLLSVTVYSTAALSAINTDGHKRQPRLEWSYYAKIIIPLAVGRCLSSVSSHVILWAVPVSYAHTVKASMPFFVVILSRVILGEKQTTKIYLSLAPILIGIMIATITKLEFNMIGLLSVLFSIIVASLKNIYAKKVHSFWPDE</sequence>
<organism evidence="7">
    <name type="scientific">Medioppia subpectinata</name>
    <dbReference type="NCBI Taxonomy" id="1979941"/>
    <lineage>
        <taxon>Eukaryota</taxon>
        <taxon>Metazoa</taxon>
        <taxon>Ecdysozoa</taxon>
        <taxon>Arthropoda</taxon>
        <taxon>Chelicerata</taxon>
        <taxon>Arachnida</taxon>
        <taxon>Acari</taxon>
        <taxon>Acariformes</taxon>
        <taxon>Sarcoptiformes</taxon>
        <taxon>Oribatida</taxon>
        <taxon>Brachypylina</taxon>
        <taxon>Oppioidea</taxon>
        <taxon>Oppiidae</taxon>
        <taxon>Medioppia</taxon>
    </lineage>
</organism>
<name>A0A7R9LPH1_9ACAR</name>
<comment type="subcellular location">
    <subcellularLocation>
        <location evidence="1">Membrane</location>
        <topology evidence="1">Multi-pass membrane protein</topology>
    </subcellularLocation>
</comment>
<dbReference type="Proteomes" id="UP000759131">
    <property type="component" value="Unassembled WGS sequence"/>
</dbReference>
<dbReference type="OrthoDB" id="6418713at2759"/>
<dbReference type="InterPro" id="IPR050186">
    <property type="entry name" value="TPT_transporter"/>
</dbReference>
<dbReference type="GO" id="GO:0016020">
    <property type="term" value="C:membrane"/>
    <property type="evidence" value="ECO:0007669"/>
    <property type="project" value="UniProtKB-SubCell"/>
</dbReference>
<feature type="transmembrane region" description="Helical" evidence="5">
    <location>
        <begin position="101"/>
        <end position="119"/>
    </location>
</feature>
<feature type="transmembrane region" description="Helical" evidence="5">
    <location>
        <begin position="76"/>
        <end position="94"/>
    </location>
</feature>
<accession>A0A7R9LPH1</accession>
<dbReference type="Pfam" id="PF03151">
    <property type="entry name" value="TPT"/>
    <property type="match status" value="1"/>
</dbReference>
<gene>
    <name evidence="7" type="ORF">OSB1V03_LOCUS20518</name>
</gene>